<reference evidence="1" key="1">
    <citation type="submission" date="2019-08" db="EMBL/GenBank/DDBJ databases">
        <authorList>
            <person name="Kucharzyk K."/>
            <person name="Murdoch R.W."/>
            <person name="Higgins S."/>
            <person name="Loffler F."/>
        </authorList>
    </citation>
    <scope>NUCLEOTIDE SEQUENCE</scope>
</reference>
<name>A0A645B213_9ZZZZ</name>
<protein>
    <submittedName>
        <fullName evidence="1">Uncharacterized protein</fullName>
    </submittedName>
</protein>
<gene>
    <name evidence="1" type="ORF">SDC9_102551</name>
</gene>
<organism evidence="1">
    <name type="scientific">bioreactor metagenome</name>
    <dbReference type="NCBI Taxonomy" id="1076179"/>
    <lineage>
        <taxon>unclassified sequences</taxon>
        <taxon>metagenomes</taxon>
        <taxon>ecological metagenomes</taxon>
    </lineage>
</organism>
<dbReference type="EMBL" id="VSSQ01015420">
    <property type="protein sequence ID" value="MPM55754.1"/>
    <property type="molecule type" value="Genomic_DNA"/>
</dbReference>
<comment type="caution">
    <text evidence="1">The sequence shown here is derived from an EMBL/GenBank/DDBJ whole genome shotgun (WGS) entry which is preliminary data.</text>
</comment>
<sequence length="304" mass="31022">MPGQEGVILRLGVKECGHGVCGGAAVHRALQQLQQLLEGTGGIVGGAESRPNGGEAVAVLGEDGVSFIQLQRLDKALAQALEEMQRPAQKDDFPRKGPSLGQAGHRLIHHRLEDGSGDILLAPALIQDGLNIALGEHAAAGGDGVNFLVPQGQLVQLGHRNIHQGGHLVNKRACAAGAGAVHPLLQRAAEKDNFCVLAAQLDHGVGVRYVGVNGGGGGVDLLHKVQSAGLGNPQTGRAGDDQLHVLPGQPVGYGAQGLTGGLSGFGIVTLVGAKKKAVLLVQHRDLHGGGADVDSDAKAHSFTS</sequence>
<accession>A0A645B213</accession>
<dbReference type="AlphaFoldDB" id="A0A645B213"/>
<proteinExistence type="predicted"/>
<evidence type="ECO:0000313" key="1">
    <source>
        <dbReference type="EMBL" id="MPM55754.1"/>
    </source>
</evidence>